<evidence type="ECO:0000259" key="1">
    <source>
        <dbReference type="Pfam" id="PF18029"/>
    </source>
</evidence>
<dbReference type="RefSeq" id="WP_184966249.1">
    <property type="nucleotide sequence ID" value="NZ_JACHIN010000007.1"/>
</dbReference>
<reference evidence="2 3" key="1">
    <citation type="submission" date="2020-08" db="EMBL/GenBank/DDBJ databases">
        <title>Genomic Encyclopedia of Type Strains, Phase IV (KMG-IV): sequencing the most valuable type-strain genomes for metagenomic binning, comparative biology and taxonomic classification.</title>
        <authorList>
            <person name="Goeker M."/>
        </authorList>
    </citation>
    <scope>NUCLEOTIDE SEQUENCE [LARGE SCALE GENOMIC DNA]</scope>
    <source>
        <strain evidence="2 3">DSM 45385</strain>
    </source>
</reference>
<dbReference type="Pfam" id="PF18029">
    <property type="entry name" value="Glyoxalase_6"/>
    <property type="match status" value="1"/>
</dbReference>
<accession>A0A7W8A6S6</accession>
<feature type="domain" description="Glyoxalase-like" evidence="1">
    <location>
        <begin position="7"/>
        <end position="124"/>
    </location>
</feature>
<comment type="caution">
    <text evidence="2">The sequence shown here is derived from an EMBL/GenBank/DDBJ whole genome shotgun (WGS) entry which is preliminary data.</text>
</comment>
<dbReference type="AlphaFoldDB" id="A0A7W8A6S6"/>
<dbReference type="Proteomes" id="UP000568380">
    <property type="component" value="Unassembled WGS sequence"/>
</dbReference>
<evidence type="ECO:0000313" key="3">
    <source>
        <dbReference type="Proteomes" id="UP000568380"/>
    </source>
</evidence>
<dbReference type="InterPro" id="IPR029068">
    <property type="entry name" value="Glyas_Bleomycin-R_OHBP_Dase"/>
</dbReference>
<protein>
    <recommendedName>
        <fullName evidence="1">Glyoxalase-like domain-containing protein</fullName>
    </recommendedName>
</protein>
<dbReference type="CDD" id="cd06587">
    <property type="entry name" value="VOC"/>
    <property type="match status" value="1"/>
</dbReference>
<dbReference type="PANTHER" id="PTHR35908:SF1">
    <property type="entry name" value="CONSERVED PROTEIN"/>
    <property type="match status" value="1"/>
</dbReference>
<evidence type="ECO:0000313" key="2">
    <source>
        <dbReference type="EMBL" id="MBB5080119.1"/>
    </source>
</evidence>
<dbReference type="Gene3D" id="3.10.180.10">
    <property type="entry name" value="2,3-Dihydroxybiphenyl 1,2-Dioxygenase, domain 1"/>
    <property type="match status" value="1"/>
</dbReference>
<dbReference type="EMBL" id="JACHIN010000007">
    <property type="protein sequence ID" value="MBB5080119.1"/>
    <property type="molecule type" value="Genomic_DNA"/>
</dbReference>
<sequence>MALLHDIVFDCRHPAALARFWAELLDDYAVAPYDEAELERLRALGLSGPEEDPTVLVEGPQGAPRVWFVLVPEPKTVKNRVHLDVRAADVEAEGERLRALGAVEVARHQNWIVLADPEGNEFCLQPAGGG</sequence>
<gene>
    <name evidence="2" type="ORF">HNR40_005605</name>
</gene>
<keyword evidence="3" id="KW-1185">Reference proteome</keyword>
<dbReference type="InterPro" id="IPR041581">
    <property type="entry name" value="Glyoxalase_6"/>
</dbReference>
<name>A0A7W8A6S6_9ACTN</name>
<dbReference type="SUPFAM" id="SSF54593">
    <property type="entry name" value="Glyoxalase/Bleomycin resistance protein/Dihydroxybiphenyl dioxygenase"/>
    <property type="match status" value="1"/>
</dbReference>
<organism evidence="2 3">
    <name type="scientific">Nonomuraea endophytica</name>
    <dbReference type="NCBI Taxonomy" id="714136"/>
    <lineage>
        <taxon>Bacteria</taxon>
        <taxon>Bacillati</taxon>
        <taxon>Actinomycetota</taxon>
        <taxon>Actinomycetes</taxon>
        <taxon>Streptosporangiales</taxon>
        <taxon>Streptosporangiaceae</taxon>
        <taxon>Nonomuraea</taxon>
    </lineage>
</organism>
<proteinExistence type="predicted"/>
<dbReference type="PANTHER" id="PTHR35908">
    <property type="entry name" value="HYPOTHETICAL FUSION PROTEIN"/>
    <property type="match status" value="1"/>
</dbReference>